<reference evidence="8" key="1">
    <citation type="submission" date="2021-01" db="EMBL/GenBank/DDBJ databases">
        <authorList>
            <person name="Corre E."/>
            <person name="Pelletier E."/>
            <person name="Niang G."/>
            <person name="Scheremetjew M."/>
            <person name="Finn R."/>
            <person name="Kale V."/>
            <person name="Holt S."/>
            <person name="Cochrane G."/>
            <person name="Meng A."/>
            <person name="Brown T."/>
            <person name="Cohen L."/>
        </authorList>
    </citation>
    <scope>NUCLEOTIDE SEQUENCE</scope>
    <source>
        <strain evidence="8">CCMP3278</strain>
    </source>
</reference>
<evidence type="ECO:0000313" key="8">
    <source>
        <dbReference type="EMBL" id="CAD8815857.1"/>
    </source>
</evidence>
<dbReference type="EC" id="1.1.1.179" evidence="3"/>
<evidence type="ECO:0000256" key="3">
    <source>
        <dbReference type="ARBA" id="ARBA00038984"/>
    </source>
</evidence>
<feature type="domain" description="GFO/IDH/MocA-like oxidoreductase" evidence="7">
    <location>
        <begin position="163"/>
        <end position="284"/>
    </location>
</feature>
<comment type="catalytic activity">
    <reaction evidence="5">
        <text>D-xylose + NADP(+) = D-xylono-1,5-lactone + NADPH + H(+)</text>
        <dbReference type="Rhea" id="RHEA:22000"/>
        <dbReference type="ChEBI" id="CHEBI:15378"/>
        <dbReference type="ChEBI" id="CHEBI:15867"/>
        <dbReference type="ChEBI" id="CHEBI:53455"/>
        <dbReference type="ChEBI" id="CHEBI:57783"/>
        <dbReference type="ChEBI" id="CHEBI:58349"/>
        <dbReference type="EC" id="1.1.1.179"/>
    </reaction>
</comment>
<dbReference type="SUPFAM" id="SSF55347">
    <property type="entry name" value="Glyceraldehyde-3-phosphate dehydrogenase-like, C-terminal domain"/>
    <property type="match status" value="1"/>
</dbReference>
<dbReference type="EMBL" id="HBFP01000321">
    <property type="protein sequence ID" value="CAD8815857.1"/>
    <property type="molecule type" value="Transcribed_RNA"/>
</dbReference>
<dbReference type="Pfam" id="PF01408">
    <property type="entry name" value="GFO_IDH_MocA"/>
    <property type="match status" value="1"/>
</dbReference>
<dbReference type="Gene3D" id="3.40.50.720">
    <property type="entry name" value="NAD(P)-binding Rossmann-like Domain"/>
    <property type="match status" value="1"/>
</dbReference>
<sequence length="396" mass="43859">MGDTSLFPVIESAQDVIPLDLRLGLTRPLDGNQILRWGICGAGRVCNDWVQSLKVVPGARITSVAARDPNRASKFAKLHGIPHVSNDYAELMHRSDVDIIYIGTVQSEHLAHALLALESGKHVLVEKPAGCNRDELKTMIETAKQHNRFFLEGVWTRFFPIVEYIRQILESNAIGSIVAMQSDFGFNSFEQEEYPSSPMYDKSLGGGALLYVGVYPISMIPFAFGNEKPCQVLATGYFDQKLQVDMNGAISAMYKDGRIATVMYGLTGETAEETTVVGSKGRIVIHTPAHCPLRMTVFRKKDGRGNVEPQTYEFPLPAIPQSVNETGGFVYPNSFGFQFEAAAVQRCIFAGLTECPQYTTDDSLLVAEIMESVRDQVTARQEEEHCNPHYLSEVPL</sequence>
<dbReference type="GO" id="GO:0000166">
    <property type="term" value="F:nucleotide binding"/>
    <property type="evidence" value="ECO:0007669"/>
    <property type="project" value="InterPro"/>
</dbReference>
<dbReference type="SUPFAM" id="SSF51735">
    <property type="entry name" value="NAD(P)-binding Rossmann-fold domains"/>
    <property type="match status" value="1"/>
</dbReference>
<comment type="similarity">
    <text evidence="1">Belongs to the Gfo/Idh/MocA family.</text>
</comment>
<dbReference type="PANTHER" id="PTHR22604">
    <property type="entry name" value="OXIDOREDUCTASES"/>
    <property type="match status" value="1"/>
</dbReference>
<dbReference type="Pfam" id="PF22725">
    <property type="entry name" value="GFO_IDH_MocA_C3"/>
    <property type="match status" value="1"/>
</dbReference>
<evidence type="ECO:0000259" key="6">
    <source>
        <dbReference type="Pfam" id="PF01408"/>
    </source>
</evidence>
<dbReference type="Gene3D" id="3.30.360.10">
    <property type="entry name" value="Dihydrodipicolinate Reductase, domain 2"/>
    <property type="match status" value="1"/>
</dbReference>
<gene>
    <name evidence="8" type="ORF">TOLI1172_LOCUS245</name>
</gene>
<evidence type="ECO:0000256" key="2">
    <source>
        <dbReference type="ARBA" id="ARBA00023002"/>
    </source>
</evidence>
<dbReference type="InterPro" id="IPR000683">
    <property type="entry name" value="Gfo/Idh/MocA-like_OxRdtase_N"/>
</dbReference>
<protein>
    <recommendedName>
        <fullName evidence="3">D-xylose 1-dehydrogenase (NADP(+), D-xylono-1,5-lactone-forming)</fullName>
        <ecNumber evidence="3">1.1.1.179</ecNumber>
    </recommendedName>
    <alternativeName>
        <fullName evidence="4">D-xylose-NADP dehydrogenase</fullName>
    </alternativeName>
</protein>
<evidence type="ECO:0000256" key="1">
    <source>
        <dbReference type="ARBA" id="ARBA00010928"/>
    </source>
</evidence>
<feature type="domain" description="Gfo/Idh/MocA-like oxidoreductase N-terminal" evidence="6">
    <location>
        <begin position="35"/>
        <end position="150"/>
    </location>
</feature>
<dbReference type="GO" id="GO:0047837">
    <property type="term" value="F:D-xylose 1-dehydrogenase (NADP+) activity"/>
    <property type="evidence" value="ECO:0007669"/>
    <property type="project" value="UniProtKB-EC"/>
</dbReference>
<dbReference type="InterPro" id="IPR050984">
    <property type="entry name" value="Gfo/Idh/MocA_domain"/>
</dbReference>
<evidence type="ECO:0000256" key="5">
    <source>
        <dbReference type="ARBA" id="ARBA00049233"/>
    </source>
</evidence>
<proteinExistence type="inferred from homology"/>
<organism evidence="8">
    <name type="scientific">Timspurckia oligopyrenoides</name>
    <dbReference type="NCBI Taxonomy" id="708627"/>
    <lineage>
        <taxon>Eukaryota</taxon>
        <taxon>Rhodophyta</taxon>
        <taxon>Bangiophyceae</taxon>
        <taxon>Porphyridiales</taxon>
        <taxon>Porphyridiaceae</taxon>
        <taxon>Timspurckia</taxon>
    </lineage>
</organism>
<dbReference type="AlphaFoldDB" id="A0A7S0ZAH4"/>
<dbReference type="InterPro" id="IPR055170">
    <property type="entry name" value="GFO_IDH_MocA-like_dom"/>
</dbReference>
<accession>A0A7S0ZAH4</accession>
<dbReference type="InterPro" id="IPR036291">
    <property type="entry name" value="NAD(P)-bd_dom_sf"/>
</dbReference>
<evidence type="ECO:0000256" key="4">
    <source>
        <dbReference type="ARBA" id="ARBA00042988"/>
    </source>
</evidence>
<keyword evidence="2" id="KW-0560">Oxidoreductase</keyword>
<dbReference type="PANTHER" id="PTHR22604:SF105">
    <property type="entry name" value="TRANS-1,2-DIHYDROBENZENE-1,2-DIOL DEHYDROGENASE"/>
    <property type="match status" value="1"/>
</dbReference>
<name>A0A7S0ZAH4_9RHOD</name>
<evidence type="ECO:0000259" key="7">
    <source>
        <dbReference type="Pfam" id="PF22725"/>
    </source>
</evidence>